<dbReference type="InterPro" id="IPR000210">
    <property type="entry name" value="BTB/POZ_dom"/>
</dbReference>
<dbReference type="Proteomes" id="UP000247702">
    <property type="component" value="Unassembled WGS sequence"/>
</dbReference>
<keyword evidence="5" id="KW-1185">Reference proteome</keyword>
<dbReference type="InterPro" id="IPR051481">
    <property type="entry name" value="BTB-POZ/Galectin-3-binding"/>
</dbReference>
<evidence type="ECO:0008006" key="6">
    <source>
        <dbReference type="Google" id="ProtNLM"/>
    </source>
</evidence>
<dbReference type="PANTHER" id="PTHR24410">
    <property type="entry name" value="HL07962P-RELATED"/>
    <property type="match status" value="1"/>
</dbReference>
<reference evidence="4" key="2">
    <citation type="submission" date="2019-10" db="EMBL/GenBank/DDBJ databases">
        <title>Conservation and host-specific expression of non-tandemly repeated heterogenous ribosome RNA gene in arbuscular mycorrhizal fungi.</title>
        <authorList>
            <person name="Maeda T."/>
            <person name="Kobayashi Y."/>
            <person name="Nakagawa T."/>
            <person name="Ezawa T."/>
            <person name="Yamaguchi K."/>
            <person name="Bino T."/>
            <person name="Nishimoto Y."/>
            <person name="Shigenobu S."/>
            <person name="Kawaguchi M."/>
        </authorList>
    </citation>
    <scope>NUCLEOTIDE SEQUENCE</scope>
    <source>
        <strain evidence="4">HR1</strain>
    </source>
</reference>
<dbReference type="Pfam" id="PF00651">
    <property type="entry name" value="BTB"/>
    <property type="match status" value="1"/>
</dbReference>
<evidence type="ECO:0000313" key="5">
    <source>
        <dbReference type="Proteomes" id="UP000247702"/>
    </source>
</evidence>
<reference evidence="3 5" key="1">
    <citation type="submission" date="2017-11" db="EMBL/GenBank/DDBJ databases">
        <title>The genome of Rhizophagus clarus HR1 reveals common genetic basis of auxotrophy among arbuscular mycorrhizal fungi.</title>
        <authorList>
            <person name="Kobayashi Y."/>
        </authorList>
    </citation>
    <scope>NUCLEOTIDE SEQUENCE [LARGE SCALE GENOMIC DNA]</scope>
    <source>
        <strain evidence="3 5">HR1</strain>
    </source>
</reference>
<dbReference type="Proteomes" id="UP000615446">
    <property type="component" value="Unassembled WGS sequence"/>
</dbReference>
<dbReference type="EMBL" id="BLAL01000058">
    <property type="protein sequence ID" value="GES81827.1"/>
    <property type="molecule type" value="Genomic_DNA"/>
</dbReference>
<dbReference type="SUPFAM" id="SSF54695">
    <property type="entry name" value="POZ domain"/>
    <property type="match status" value="1"/>
</dbReference>
<dbReference type="Gene3D" id="1.25.40.420">
    <property type="match status" value="1"/>
</dbReference>
<dbReference type="PROSITE" id="PS51886">
    <property type="entry name" value="TLDC"/>
    <property type="match status" value="1"/>
</dbReference>
<evidence type="ECO:0000313" key="3">
    <source>
        <dbReference type="EMBL" id="GBB98076.1"/>
    </source>
</evidence>
<evidence type="ECO:0000259" key="1">
    <source>
        <dbReference type="PROSITE" id="PS50097"/>
    </source>
</evidence>
<dbReference type="OrthoDB" id="4845755at2759"/>
<proteinExistence type="predicted"/>
<name>A0A2Z6S158_9GLOM</name>
<evidence type="ECO:0000259" key="2">
    <source>
        <dbReference type="PROSITE" id="PS51886"/>
    </source>
</evidence>
<dbReference type="InterPro" id="IPR011333">
    <property type="entry name" value="SKP1/BTB/POZ_sf"/>
</dbReference>
<gene>
    <name evidence="4" type="ORF">RCL2_000906800</name>
    <name evidence="3" type="ORF">RclHR1_03130017</name>
</gene>
<dbReference type="Gene3D" id="3.30.710.10">
    <property type="entry name" value="Potassium Channel Kv1.1, Chain A"/>
    <property type="match status" value="1"/>
</dbReference>
<sequence length="471" mass="55350">MVSKFHSNLSKDLSLILNDADDYNVIIQVGDNQNMKEFRAHSVILRARSSYFKGAFSTGWITNEDNMIMFKKPNITPIVFDMILTYIYTGELDLTIHLSDDILGLLVATDELLLEELFKHIQDYLIRKRSTWIQRNLVHVLHTVFKLVRCEKLRDYCLESICLDPQPFFTSKEFLSLDKDILYGLLKRNDLQIEEIIAWDYLIKWGIKQTRENNDIIKWNDKNYEDLKNILNQFIPLIRFIDISPADYFDKVRPYKMIIPNNINDEVEEFYYKGKIPKITAYPPRTGMILKVESKILKSKQFNIINNWINRKNSSVILNKNDLLYNFKLIYRKSRDGNEVIRNKCNDQGSVLILIKVKYSEEIFGGYNSIGWIKRNYRNKYLYTTESFIFLFEDNNDTKNMNISRVIVPSRAIYDCPGVISFGGGELELSYDNLSLSDSTYYEDGFIDDYLIEGEECTKYEVDDIEVFSVS</sequence>
<feature type="domain" description="BTB" evidence="1">
    <location>
        <begin position="23"/>
        <end position="96"/>
    </location>
</feature>
<dbReference type="PROSITE" id="PS50097">
    <property type="entry name" value="BTB"/>
    <property type="match status" value="1"/>
</dbReference>
<evidence type="ECO:0000313" key="4">
    <source>
        <dbReference type="EMBL" id="GES81827.1"/>
    </source>
</evidence>
<dbReference type="PANTHER" id="PTHR24410:SF23">
    <property type="entry name" value="BTB DOMAIN-CONTAINING PROTEIN-RELATED"/>
    <property type="match status" value="1"/>
</dbReference>
<dbReference type="Pfam" id="PF07707">
    <property type="entry name" value="BACK"/>
    <property type="match status" value="1"/>
</dbReference>
<comment type="caution">
    <text evidence="3">The sequence shown here is derived from an EMBL/GenBank/DDBJ whole genome shotgun (WGS) entry which is preliminary data.</text>
</comment>
<organism evidence="3 5">
    <name type="scientific">Rhizophagus clarus</name>
    <dbReference type="NCBI Taxonomy" id="94130"/>
    <lineage>
        <taxon>Eukaryota</taxon>
        <taxon>Fungi</taxon>
        <taxon>Fungi incertae sedis</taxon>
        <taxon>Mucoromycota</taxon>
        <taxon>Glomeromycotina</taxon>
        <taxon>Glomeromycetes</taxon>
        <taxon>Glomerales</taxon>
        <taxon>Glomeraceae</taxon>
        <taxon>Rhizophagus</taxon>
    </lineage>
</organism>
<accession>A0A2Z6S158</accession>
<protein>
    <recommendedName>
        <fullName evidence="6">BTB domain-containing protein</fullName>
    </recommendedName>
</protein>
<feature type="domain" description="TLDc" evidence="2">
    <location>
        <begin position="295"/>
        <end position="471"/>
    </location>
</feature>
<dbReference type="InterPro" id="IPR011705">
    <property type="entry name" value="BACK"/>
</dbReference>
<dbReference type="EMBL" id="BEXD01002369">
    <property type="protein sequence ID" value="GBB98076.1"/>
    <property type="molecule type" value="Genomic_DNA"/>
</dbReference>
<dbReference type="AlphaFoldDB" id="A0A2Z6S158"/>
<dbReference type="CDD" id="cd18186">
    <property type="entry name" value="BTB_POZ_ZBTB_KLHL-like"/>
    <property type="match status" value="1"/>
</dbReference>
<dbReference type="SMART" id="SM00225">
    <property type="entry name" value="BTB"/>
    <property type="match status" value="1"/>
</dbReference>
<dbReference type="InterPro" id="IPR006571">
    <property type="entry name" value="TLDc_dom"/>
</dbReference>